<sequence>MHIIQQKLLNLAKEHNLADFTLRKIGELINEPGSPQKTKHHLDKLMEKGLLLVSGDGKILRPAVGGIDKKSKIVSLPIVGSANCGEALTFADQKIEGYLKVSLKILGDKFKNRLDNLFVLRAVGDSMNRANVNGKTIEEGDYVIAEKEEGIPSNGEYVVSIIDGLANIKKIMIDKKSQQIILMSESMLDLPPIYIHADDYSNYLVCGKVVDVMKKPDEVPFMRNESGKDILKEIGPISKVDYDYYEKL</sequence>
<reference evidence="2 3" key="1">
    <citation type="journal article" date="2015" name="Nature">
        <title>rRNA introns, odd ribosomes, and small enigmatic genomes across a large radiation of phyla.</title>
        <authorList>
            <person name="Brown C.T."/>
            <person name="Hug L.A."/>
            <person name="Thomas B.C."/>
            <person name="Sharon I."/>
            <person name="Castelle C.J."/>
            <person name="Singh A."/>
            <person name="Wilkins M.J."/>
            <person name="Williams K.H."/>
            <person name="Banfield J.F."/>
        </authorList>
    </citation>
    <scope>NUCLEOTIDE SEQUENCE [LARGE SCALE GENOMIC DNA]</scope>
</reference>
<organism evidence="2 3">
    <name type="scientific">Candidatus Falkowbacteria bacterium GW2011_GWA2_41_14</name>
    <dbReference type="NCBI Taxonomy" id="1618635"/>
    <lineage>
        <taxon>Bacteria</taxon>
        <taxon>Candidatus Falkowiibacteriota</taxon>
    </lineage>
</organism>
<dbReference type="EMBL" id="LCAP01000001">
    <property type="protein sequence ID" value="KKR91883.1"/>
    <property type="molecule type" value="Genomic_DNA"/>
</dbReference>
<dbReference type="SUPFAM" id="SSF51306">
    <property type="entry name" value="LexA/Signal peptidase"/>
    <property type="match status" value="1"/>
</dbReference>
<dbReference type="InterPro" id="IPR039418">
    <property type="entry name" value="LexA-like"/>
</dbReference>
<evidence type="ECO:0000313" key="3">
    <source>
        <dbReference type="Proteomes" id="UP000034190"/>
    </source>
</evidence>
<evidence type="ECO:0000259" key="1">
    <source>
        <dbReference type="Pfam" id="PF00717"/>
    </source>
</evidence>
<name>A0A0G0UT29_9BACT</name>
<protein>
    <recommendedName>
        <fullName evidence="1">Peptidase S24/S26A/S26B/S26C domain-containing protein</fullName>
    </recommendedName>
</protein>
<dbReference type="Gene3D" id="2.10.109.10">
    <property type="entry name" value="Umud Fragment, subunit A"/>
    <property type="match status" value="1"/>
</dbReference>
<comment type="caution">
    <text evidence="2">The sequence shown here is derived from an EMBL/GenBank/DDBJ whole genome shotgun (WGS) entry which is preliminary data.</text>
</comment>
<feature type="domain" description="Peptidase S24/S26A/S26B/S26C" evidence="1">
    <location>
        <begin position="77"/>
        <end position="210"/>
    </location>
</feature>
<proteinExistence type="predicted"/>
<dbReference type="Pfam" id="PF00717">
    <property type="entry name" value="Peptidase_S24"/>
    <property type="match status" value="1"/>
</dbReference>
<accession>A0A0G0UT29</accession>
<dbReference type="Proteomes" id="UP000034190">
    <property type="component" value="Unassembled WGS sequence"/>
</dbReference>
<dbReference type="CDD" id="cd06529">
    <property type="entry name" value="S24_LexA-like"/>
    <property type="match status" value="1"/>
</dbReference>
<gene>
    <name evidence="2" type="ORF">UU43_C0001G0063</name>
</gene>
<dbReference type="AlphaFoldDB" id="A0A0G0UT29"/>
<evidence type="ECO:0000313" key="2">
    <source>
        <dbReference type="EMBL" id="KKR91883.1"/>
    </source>
</evidence>
<dbReference type="InterPro" id="IPR036286">
    <property type="entry name" value="LexA/Signal_pep-like_sf"/>
</dbReference>
<dbReference type="InterPro" id="IPR015927">
    <property type="entry name" value="Peptidase_S24_S26A/B/C"/>
</dbReference>